<dbReference type="InterPro" id="IPR052898">
    <property type="entry name" value="ACAD10-like"/>
</dbReference>
<protein>
    <submittedName>
        <fullName evidence="2">Phosphotransferase family protein</fullName>
    </submittedName>
</protein>
<evidence type="ECO:0000313" key="2">
    <source>
        <dbReference type="EMBL" id="UZP74033.1"/>
    </source>
</evidence>
<dbReference type="PANTHER" id="PTHR47829">
    <property type="entry name" value="HYDROLASE, PUTATIVE (AFU_ORTHOLOGUE AFUA_1G12880)-RELATED"/>
    <property type="match status" value="1"/>
</dbReference>
<dbReference type="EMBL" id="CP036501">
    <property type="protein sequence ID" value="UZP74033.1"/>
    <property type="molecule type" value="Genomic_DNA"/>
</dbReference>
<dbReference type="Gene3D" id="3.30.200.20">
    <property type="entry name" value="Phosphorylase Kinase, domain 1"/>
    <property type="match status" value="1"/>
</dbReference>
<sequence>MNKNTNAETRVAEGYDIPAVEAWISENTDYFKPPFIWTRLEGGHSNLTYRLEDPSGKKAVIRRPPMGELLPKAHDMNREWSLIAAFAPHGFPVPEPIGFCDDLSVTGAMFYIMGFAGGRPLFKVEDTLEWVPEHQRTTLAYSFIDTLADMHVLDPDAIGLTSLGKKEDYIGRQIKAWYRSWVASVDYAELDDPRAHEFKDYFLENQPAQVTASVVHGDYYLHNCLFSSDSKVSAVLDWELATLGDPLADLGYTLRAWPEEEDDPYLEPTAPTAVPGLPLRAELAQRYAERTGFPVELLDYYVGFNHWKTAAILHGVYARYRAGQKSTEGVDMEGLREGILKALDGAERAIARLN</sequence>
<dbReference type="CDD" id="cd05154">
    <property type="entry name" value="ACAD10_11_N-like"/>
    <property type="match status" value="1"/>
</dbReference>
<evidence type="ECO:0000259" key="1">
    <source>
        <dbReference type="Pfam" id="PF01636"/>
    </source>
</evidence>
<dbReference type="PANTHER" id="PTHR47829:SF1">
    <property type="entry name" value="HAD FAMILY PHOSPHATASE"/>
    <property type="match status" value="1"/>
</dbReference>
<dbReference type="Gene3D" id="3.90.1200.10">
    <property type="match status" value="1"/>
</dbReference>
<dbReference type="SUPFAM" id="SSF56112">
    <property type="entry name" value="Protein kinase-like (PK-like)"/>
    <property type="match status" value="1"/>
</dbReference>
<proteinExistence type="predicted"/>
<dbReference type="RefSeq" id="WP_279242841.1">
    <property type="nucleotide sequence ID" value="NZ_CP036501.1"/>
</dbReference>
<dbReference type="InterPro" id="IPR041726">
    <property type="entry name" value="ACAD10_11_N"/>
</dbReference>
<organism evidence="2 3">
    <name type="scientific">Candidatus Paraluminiphilus aquimaris</name>
    <dbReference type="NCBI Taxonomy" id="2518994"/>
    <lineage>
        <taxon>Bacteria</taxon>
        <taxon>Pseudomonadati</taxon>
        <taxon>Pseudomonadota</taxon>
        <taxon>Gammaproteobacteria</taxon>
        <taxon>Cellvibrionales</taxon>
        <taxon>Halieaceae</taxon>
        <taxon>Candidatus Paraluminiphilus</taxon>
    </lineage>
</organism>
<gene>
    <name evidence="2" type="ORF">E0F26_04435</name>
</gene>
<dbReference type="InterPro" id="IPR002575">
    <property type="entry name" value="Aminoglycoside_PTrfase"/>
</dbReference>
<keyword evidence="3" id="KW-1185">Reference proteome</keyword>
<reference evidence="2 3" key="1">
    <citation type="submission" date="2019-02" db="EMBL/GenBank/DDBJ databases">
        <title>Halieaceae_genomes.</title>
        <authorList>
            <person name="Li S.-H."/>
        </authorList>
    </citation>
    <scope>NUCLEOTIDE SEQUENCE [LARGE SCALE GENOMIC DNA]</scope>
    <source>
        <strain evidence="2 3">JH123</strain>
    </source>
</reference>
<feature type="domain" description="Aminoglycoside phosphotransferase" evidence="1">
    <location>
        <begin position="37"/>
        <end position="268"/>
    </location>
</feature>
<dbReference type="Pfam" id="PF01636">
    <property type="entry name" value="APH"/>
    <property type="match status" value="1"/>
</dbReference>
<name>A0ABY6Q507_9GAMM</name>
<dbReference type="InterPro" id="IPR011009">
    <property type="entry name" value="Kinase-like_dom_sf"/>
</dbReference>
<accession>A0ABY6Q507</accession>
<evidence type="ECO:0000313" key="3">
    <source>
        <dbReference type="Proteomes" id="UP001317963"/>
    </source>
</evidence>
<dbReference type="Proteomes" id="UP001317963">
    <property type="component" value="Chromosome"/>
</dbReference>